<comment type="caution">
    <text evidence="9">The sequence shown here is derived from an EMBL/GenBank/DDBJ whole genome shotgun (WGS) entry which is preliminary data.</text>
</comment>
<proteinExistence type="predicted"/>
<dbReference type="PANTHER" id="PTHR23528">
    <property type="match status" value="1"/>
</dbReference>
<feature type="transmembrane region" description="Helical" evidence="7">
    <location>
        <begin position="115"/>
        <end position="136"/>
    </location>
</feature>
<dbReference type="InterPro" id="IPR020846">
    <property type="entry name" value="MFS_dom"/>
</dbReference>
<feature type="domain" description="Major facilitator superfamily (MFS) profile" evidence="8">
    <location>
        <begin position="17"/>
        <end position="414"/>
    </location>
</feature>
<dbReference type="PANTHER" id="PTHR23528:SF1">
    <property type="entry name" value="MAJOR FACILITATOR SUPERFAMILY (MFS) PROFILE DOMAIN-CONTAINING PROTEIN"/>
    <property type="match status" value="1"/>
</dbReference>
<evidence type="ECO:0000256" key="6">
    <source>
        <dbReference type="SAM" id="MobiDB-lite"/>
    </source>
</evidence>
<comment type="subcellular location">
    <subcellularLocation>
        <location evidence="1">Cell membrane</location>
        <topology evidence="1">Multi-pass membrane protein</topology>
    </subcellularLocation>
</comment>
<reference evidence="9 10" key="1">
    <citation type="submission" date="2023-07" db="EMBL/GenBank/DDBJ databases">
        <title>Paenibacillus sp. JX-17 nov. isolated from soil.</title>
        <authorList>
            <person name="Wan Y."/>
            <person name="Liu B."/>
        </authorList>
    </citation>
    <scope>NUCLEOTIDE SEQUENCE [LARGE SCALE GENOMIC DNA]</scope>
    <source>
        <strain evidence="9 10">JX-17</strain>
    </source>
</reference>
<keyword evidence="10" id="KW-1185">Reference proteome</keyword>
<keyword evidence="3 7" id="KW-0812">Transmembrane</keyword>
<dbReference type="RefSeq" id="WP_305025415.1">
    <property type="nucleotide sequence ID" value="NZ_JAUQTB010000013.1"/>
</dbReference>
<feature type="transmembrane region" description="Helical" evidence="7">
    <location>
        <begin position="302"/>
        <end position="320"/>
    </location>
</feature>
<feature type="region of interest" description="Disordered" evidence="6">
    <location>
        <begin position="417"/>
        <end position="439"/>
    </location>
</feature>
<evidence type="ECO:0000256" key="4">
    <source>
        <dbReference type="ARBA" id="ARBA00022989"/>
    </source>
</evidence>
<evidence type="ECO:0000256" key="1">
    <source>
        <dbReference type="ARBA" id="ARBA00004651"/>
    </source>
</evidence>
<dbReference type="SUPFAM" id="SSF103473">
    <property type="entry name" value="MFS general substrate transporter"/>
    <property type="match status" value="1"/>
</dbReference>
<evidence type="ECO:0000313" key="9">
    <source>
        <dbReference type="EMBL" id="MDO7908191.1"/>
    </source>
</evidence>
<dbReference type="EMBL" id="JAUQTB010000013">
    <property type="protein sequence ID" value="MDO7908191.1"/>
    <property type="molecule type" value="Genomic_DNA"/>
</dbReference>
<feature type="transmembrane region" description="Helical" evidence="7">
    <location>
        <begin position="364"/>
        <end position="384"/>
    </location>
</feature>
<feature type="transmembrane region" description="Helical" evidence="7">
    <location>
        <begin position="180"/>
        <end position="198"/>
    </location>
</feature>
<name>A0ABT9CG60_9BACL</name>
<evidence type="ECO:0000256" key="7">
    <source>
        <dbReference type="SAM" id="Phobius"/>
    </source>
</evidence>
<keyword evidence="2" id="KW-0813">Transport</keyword>
<dbReference type="Pfam" id="PF07690">
    <property type="entry name" value="MFS_1"/>
    <property type="match status" value="1"/>
</dbReference>
<dbReference type="Gene3D" id="1.20.1250.20">
    <property type="entry name" value="MFS general substrate transporter like domains"/>
    <property type="match status" value="2"/>
</dbReference>
<feature type="transmembrane region" description="Helical" evidence="7">
    <location>
        <begin position="390"/>
        <end position="407"/>
    </location>
</feature>
<dbReference type="InterPro" id="IPR036259">
    <property type="entry name" value="MFS_trans_sf"/>
</dbReference>
<sequence>MAGSVIKGQAITPFRRLTFGIILGYGLMMLALMTPATLLLTFKMIEIDPNGYTSSYGLVAGIGAFFALLGNPIGGAISDRTNISFGRRRTWILIGPLVGCAALLVVGFASQTWQIILGWAVAQLFFNFGMASYTALIPDQVDSKRQGTLSGIMGLGIPASIAIGMLLMNVMGDASTGVKWSVMAALGIVGPLISLFLIRDGKVDVVKKPQTKASLSERISKVYPSPRKYPHFTWAVALKFLMMMGYCSSLYLTVMLVNRMGLSESAATASVATINIIAMIGTAITSVLGGIWSDKVGKQKPFLYVTVIVIAAGIFLYAFVPTMMSYTLASLLIGIGYGCFSAVDMALVSRILPNKEDAAKDFGIMNVANALPQSIVPAIAPLLLGVGGWSFFYIALAVCTVLSVIALKPIPEVGQNPQVDGPKSTEASPIVGGSQHQAL</sequence>
<keyword evidence="5 7" id="KW-0472">Membrane</keyword>
<feature type="transmembrane region" description="Helical" evidence="7">
    <location>
        <begin position="54"/>
        <end position="78"/>
    </location>
</feature>
<dbReference type="Proteomes" id="UP001240171">
    <property type="component" value="Unassembled WGS sequence"/>
</dbReference>
<evidence type="ECO:0000256" key="5">
    <source>
        <dbReference type="ARBA" id="ARBA00023136"/>
    </source>
</evidence>
<feature type="transmembrane region" description="Helical" evidence="7">
    <location>
        <begin position="232"/>
        <end position="254"/>
    </location>
</feature>
<feature type="transmembrane region" description="Helical" evidence="7">
    <location>
        <begin position="266"/>
        <end position="290"/>
    </location>
</feature>
<accession>A0ABT9CG60</accession>
<evidence type="ECO:0000313" key="10">
    <source>
        <dbReference type="Proteomes" id="UP001240171"/>
    </source>
</evidence>
<keyword evidence="4 7" id="KW-1133">Transmembrane helix</keyword>
<dbReference type="InterPro" id="IPR011701">
    <property type="entry name" value="MFS"/>
</dbReference>
<gene>
    <name evidence="9" type="ORF">Q5741_17450</name>
</gene>
<dbReference type="PROSITE" id="PS50850">
    <property type="entry name" value="MFS"/>
    <property type="match status" value="1"/>
</dbReference>
<organism evidence="9 10">
    <name type="scientific">Paenibacillus lacisoli</name>
    <dbReference type="NCBI Taxonomy" id="3064525"/>
    <lineage>
        <taxon>Bacteria</taxon>
        <taxon>Bacillati</taxon>
        <taxon>Bacillota</taxon>
        <taxon>Bacilli</taxon>
        <taxon>Bacillales</taxon>
        <taxon>Paenibacillaceae</taxon>
        <taxon>Paenibacillus</taxon>
    </lineage>
</organism>
<evidence type="ECO:0000256" key="2">
    <source>
        <dbReference type="ARBA" id="ARBA00022448"/>
    </source>
</evidence>
<feature type="transmembrane region" description="Helical" evidence="7">
    <location>
        <begin position="326"/>
        <end position="352"/>
    </location>
</feature>
<dbReference type="CDD" id="cd06174">
    <property type="entry name" value="MFS"/>
    <property type="match status" value="1"/>
</dbReference>
<feature type="transmembrane region" description="Helical" evidence="7">
    <location>
        <begin position="90"/>
        <end position="109"/>
    </location>
</feature>
<protein>
    <submittedName>
        <fullName evidence="9">MFS transporter</fullName>
    </submittedName>
</protein>
<evidence type="ECO:0000256" key="3">
    <source>
        <dbReference type="ARBA" id="ARBA00022692"/>
    </source>
</evidence>
<feature type="transmembrane region" description="Helical" evidence="7">
    <location>
        <begin position="21"/>
        <end position="42"/>
    </location>
</feature>
<evidence type="ECO:0000259" key="8">
    <source>
        <dbReference type="PROSITE" id="PS50850"/>
    </source>
</evidence>
<feature type="transmembrane region" description="Helical" evidence="7">
    <location>
        <begin position="148"/>
        <end position="168"/>
    </location>
</feature>